<gene>
    <name evidence="1" type="ORF">HNQ47_000323</name>
</gene>
<dbReference type="Proteomes" id="UP000539953">
    <property type="component" value="Unassembled WGS sequence"/>
</dbReference>
<comment type="caution">
    <text evidence="1">The sequence shown here is derived from an EMBL/GenBank/DDBJ whole genome shotgun (WGS) entry which is preliminary data.</text>
</comment>
<dbReference type="NCBIfam" id="TIGR00099">
    <property type="entry name" value="Cof-subfamily"/>
    <property type="match status" value="1"/>
</dbReference>
<protein>
    <submittedName>
        <fullName evidence="1">Uncharacterized protein</fullName>
    </submittedName>
</protein>
<dbReference type="AlphaFoldDB" id="A0A7W8FW48"/>
<dbReference type="InterPro" id="IPR023214">
    <property type="entry name" value="HAD_sf"/>
</dbReference>
<sequence>MDRLIAMDLDNTLLTSAKTISPASLEALQMLKADGVIIGLVSGRSMWSLQQDISRWQVEPLVDFLLGSNGGVFCDLKTGEEINRYRLESNKAKAVLDFYQNVDWVARCIVDGATRYTEHLDEAMRKDSEIYHELPEETDLYAYLRKHDTVDKILLMFDAARLTEMERSAKQIPVEGISSYSSAANLYEFSHKLRNKGTGLQYAAEHFHVPMENVWAFGDATNDLAMIEAAGHGICMANGYETVKQKADDVTRYTNDEDGLARYVQAHMLEAGA</sequence>
<name>A0A7W8FW48_9FIRM</name>
<dbReference type="InterPro" id="IPR000150">
    <property type="entry name" value="Cof"/>
</dbReference>
<dbReference type="RefSeq" id="WP_183326878.1">
    <property type="nucleotide sequence ID" value="NZ_JACHHK010000001.1"/>
</dbReference>
<reference evidence="1 2" key="1">
    <citation type="submission" date="2020-08" db="EMBL/GenBank/DDBJ databases">
        <title>Genomic Encyclopedia of Type Strains, Phase IV (KMG-IV): sequencing the most valuable type-strain genomes for metagenomic binning, comparative biology and taxonomic classification.</title>
        <authorList>
            <person name="Goeker M."/>
        </authorList>
    </citation>
    <scope>NUCLEOTIDE SEQUENCE [LARGE SCALE GENOMIC DNA]</scope>
    <source>
        <strain evidence="1 2">DSM 25799</strain>
    </source>
</reference>
<dbReference type="InterPro" id="IPR006379">
    <property type="entry name" value="HAD-SF_hydro_IIB"/>
</dbReference>
<dbReference type="Gene3D" id="3.40.50.1000">
    <property type="entry name" value="HAD superfamily/HAD-like"/>
    <property type="match status" value="1"/>
</dbReference>
<evidence type="ECO:0000313" key="1">
    <source>
        <dbReference type="EMBL" id="MBB5182320.1"/>
    </source>
</evidence>
<dbReference type="GO" id="GO:0000287">
    <property type="term" value="F:magnesium ion binding"/>
    <property type="evidence" value="ECO:0007669"/>
    <property type="project" value="TreeGrafter"/>
</dbReference>
<dbReference type="PANTHER" id="PTHR10000:SF8">
    <property type="entry name" value="HAD SUPERFAMILY HYDROLASE-LIKE, TYPE 3"/>
    <property type="match status" value="1"/>
</dbReference>
<dbReference type="InterPro" id="IPR036412">
    <property type="entry name" value="HAD-like_sf"/>
</dbReference>
<proteinExistence type="predicted"/>
<dbReference type="Gene3D" id="3.30.1240.10">
    <property type="match status" value="1"/>
</dbReference>
<dbReference type="PROSITE" id="PS01229">
    <property type="entry name" value="COF_2"/>
    <property type="match status" value="1"/>
</dbReference>
<dbReference type="SUPFAM" id="SSF56784">
    <property type="entry name" value="HAD-like"/>
    <property type="match status" value="1"/>
</dbReference>
<dbReference type="Pfam" id="PF08282">
    <property type="entry name" value="Hydrolase_3"/>
    <property type="match status" value="1"/>
</dbReference>
<organism evidence="1 2">
    <name type="scientific">Catenisphaera adipataccumulans</name>
    <dbReference type="NCBI Taxonomy" id="700500"/>
    <lineage>
        <taxon>Bacteria</taxon>
        <taxon>Bacillati</taxon>
        <taxon>Bacillota</taxon>
        <taxon>Erysipelotrichia</taxon>
        <taxon>Erysipelotrichales</taxon>
        <taxon>Erysipelotrichaceae</taxon>
        <taxon>Catenisphaera</taxon>
    </lineage>
</organism>
<keyword evidence="2" id="KW-1185">Reference proteome</keyword>
<dbReference type="PANTHER" id="PTHR10000">
    <property type="entry name" value="PHOSPHOSERINE PHOSPHATASE"/>
    <property type="match status" value="1"/>
</dbReference>
<dbReference type="NCBIfam" id="TIGR01484">
    <property type="entry name" value="HAD-SF-IIB"/>
    <property type="match status" value="1"/>
</dbReference>
<dbReference type="GO" id="GO:0016791">
    <property type="term" value="F:phosphatase activity"/>
    <property type="evidence" value="ECO:0007669"/>
    <property type="project" value="TreeGrafter"/>
</dbReference>
<evidence type="ECO:0000313" key="2">
    <source>
        <dbReference type="Proteomes" id="UP000539953"/>
    </source>
</evidence>
<dbReference type="EMBL" id="JACHHK010000001">
    <property type="protein sequence ID" value="MBB5182320.1"/>
    <property type="molecule type" value="Genomic_DNA"/>
</dbReference>
<accession>A0A7W8FW48</accession>
<dbReference type="GO" id="GO:0005829">
    <property type="term" value="C:cytosol"/>
    <property type="evidence" value="ECO:0007669"/>
    <property type="project" value="TreeGrafter"/>
</dbReference>